<keyword evidence="5 6" id="KW-0472">Membrane</keyword>
<keyword evidence="8" id="KW-1185">Reference proteome</keyword>
<evidence type="ECO:0000313" key="8">
    <source>
        <dbReference type="Proteomes" id="UP000293719"/>
    </source>
</evidence>
<proteinExistence type="predicted"/>
<feature type="transmembrane region" description="Helical" evidence="6">
    <location>
        <begin position="334"/>
        <end position="353"/>
    </location>
</feature>
<evidence type="ECO:0000256" key="6">
    <source>
        <dbReference type="SAM" id="Phobius"/>
    </source>
</evidence>
<dbReference type="OrthoDB" id="7973910at2"/>
<dbReference type="KEGG" id="rpod:E0E05_02610"/>
<feature type="transmembrane region" description="Helical" evidence="6">
    <location>
        <begin position="151"/>
        <end position="174"/>
    </location>
</feature>
<gene>
    <name evidence="7" type="ORF">E0E05_02610</name>
</gene>
<evidence type="ECO:0000256" key="5">
    <source>
        <dbReference type="ARBA" id="ARBA00023136"/>
    </source>
</evidence>
<feature type="transmembrane region" description="Helical" evidence="6">
    <location>
        <begin position="55"/>
        <end position="79"/>
    </location>
</feature>
<feature type="transmembrane region" description="Helical" evidence="6">
    <location>
        <begin position="359"/>
        <end position="381"/>
    </location>
</feature>
<feature type="transmembrane region" description="Helical" evidence="6">
    <location>
        <begin position="265"/>
        <end position="286"/>
    </location>
</feature>
<dbReference type="Proteomes" id="UP000293719">
    <property type="component" value="Chromosome"/>
</dbReference>
<evidence type="ECO:0000256" key="2">
    <source>
        <dbReference type="ARBA" id="ARBA00022475"/>
    </source>
</evidence>
<dbReference type="PANTHER" id="PTHR30250">
    <property type="entry name" value="PST FAMILY PREDICTED COLANIC ACID TRANSPORTER"/>
    <property type="match status" value="1"/>
</dbReference>
<feature type="transmembrane region" description="Helical" evidence="6">
    <location>
        <begin position="6"/>
        <end position="34"/>
    </location>
</feature>
<dbReference type="InterPro" id="IPR050833">
    <property type="entry name" value="Poly_Biosynth_Transport"/>
</dbReference>
<dbReference type="GO" id="GO:0005886">
    <property type="term" value="C:plasma membrane"/>
    <property type="evidence" value="ECO:0007669"/>
    <property type="project" value="UniProtKB-SubCell"/>
</dbReference>
<organism evidence="7 8">
    <name type="scientific">Roseitalea porphyridii</name>
    <dbReference type="NCBI Taxonomy" id="1852022"/>
    <lineage>
        <taxon>Bacteria</taxon>
        <taxon>Pseudomonadati</taxon>
        <taxon>Pseudomonadota</taxon>
        <taxon>Alphaproteobacteria</taxon>
        <taxon>Hyphomicrobiales</taxon>
        <taxon>Ahrensiaceae</taxon>
        <taxon>Roseitalea</taxon>
    </lineage>
</organism>
<keyword evidence="4 6" id="KW-1133">Transmembrane helix</keyword>
<comment type="subcellular location">
    <subcellularLocation>
        <location evidence="1">Cell membrane</location>
        <topology evidence="1">Multi-pass membrane protein</topology>
    </subcellularLocation>
</comment>
<evidence type="ECO:0000256" key="4">
    <source>
        <dbReference type="ARBA" id="ARBA00022989"/>
    </source>
</evidence>
<evidence type="ECO:0000256" key="1">
    <source>
        <dbReference type="ARBA" id="ARBA00004651"/>
    </source>
</evidence>
<dbReference type="AlphaFoldDB" id="A0A4P6V5Y7"/>
<reference evidence="7 8" key="1">
    <citation type="journal article" date="2017" name="Int. J. Syst. Evol. Microbiol.">
        <title>Roseitalea porphyridii gen. nov., sp. nov., isolated from a red alga, and reclassification of Hoeflea suaedae Chung et al. 2013 as Pseudohoeflea suaedae gen. nov., comb. nov.</title>
        <authorList>
            <person name="Hyeon J.W."/>
            <person name="Jeong S.E."/>
            <person name="Baek K."/>
            <person name="Jeon C.O."/>
        </authorList>
    </citation>
    <scope>NUCLEOTIDE SEQUENCE [LARGE SCALE GENOMIC DNA]</scope>
    <source>
        <strain evidence="7 8">MA7-20</strain>
    </source>
</reference>
<feature type="transmembrane region" description="Helical" evidence="6">
    <location>
        <begin position="127"/>
        <end position="145"/>
    </location>
</feature>
<dbReference type="EMBL" id="CP036532">
    <property type="protein sequence ID" value="QBK32224.1"/>
    <property type="molecule type" value="Genomic_DNA"/>
</dbReference>
<evidence type="ECO:0000313" key="7">
    <source>
        <dbReference type="EMBL" id="QBK32224.1"/>
    </source>
</evidence>
<accession>A0A4P6V5Y7</accession>
<feature type="transmembrane region" description="Helical" evidence="6">
    <location>
        <begin position="85"/>
        <end position="106"/>
    </location>
</feature>
<evidence type="ECO:0000256" key="3">
    <source>
        <dbReference type="ARBA" id="ARBA00022692"/>
    </source>
</evidence>
<keyword evidence="3 6" id="KW-0812">Transmembrane</keyword>
<keyword evidence="2" id="KW-1003">Cell membrane</keyword>
<feature type="transmembrane region" description="Helical" evidence="6">
    <location>
        <begin position="292"/>
        <end position="313"/>
    </location>
</feature>
<dbReference type="PANTHER" id="PTHR30250:SF11">
    <property type="entry name" value="O-ANTIGEN TRANSPORTER-RELATED"/>
    <property type="match status" value="1"/>
</dbReference>
<name>A0A4P6V5Y7_9HYPH</name>
<sequence length="391" mass="42447">MFIQLLYFYLVANTLTIAEFGLFATASSVGIVLSRLSGFGFLSPLYRIATVKPHLIGAYTGGYIAAVAASLPLVALIGWAVHAALFADAMTLVAFALIVATEVLFWRTLEVVINVNKGLERFGRASLIIVFGFSVKALAALALALSPAPDLAGWAQIYFVSQGAMALVAVALFYPRLRLRLPLRLFGRRIRDALSVSGAEILFYLQNELDKLIVLSLAGPTAAGLYAIVMRLVDLTAMPVRTFSMMLAQRLMRRPQMLDSVRMRAGFEAGIFVLSTLGLAAMAVVFSFKPDILGDNVAQAAPLLIAVLFVPALRNLIEYQSELLYGRGQTVTRLVLYAVIGSLKAGLMAVLLTRGLEPSVWFVWVNAVFALLYAVSFAVTYRAMARPALRV</sequence>
<protein>
    <submittedName>
        <fullName evidence="7">Lipopolysaccharide biosynthesis protein</fullName>
    </submittedName>
</protein>